<protein>
    <submittedName>
        <fullName evidence="1">Uncharacterized protein</fullName>
    </submittedName>
</protein>
<dbReference type="EMBL" id="GGEC01066543">
    <property type="protein sequence ID" value="MBX47027.1"/>
    <property type="molecule type" value="Transcribed_RNA"/>
</dbReference>
<accession>A0A2P2NWX9</accession>
<name>A0A2P2NWX9_RHIMU</name>
<proteinExistence type="predicted"/>
<organism evidence="1">
    <name type="scientific">Rhizophora mucronata</name>
    <name type="common">Asiatic mangrove</name>
    <dbReference type="NCBI Taxonomy" id="61149"/>
    <lineage>
        <taxon>Eukaryota</taxon>
        <taxon>Viridiplantae</taxon>
        <taxon>Streptophyta</taxon>
        <taxon>Embryophyta</taxon>
        <taxon>Tracheophyta</taxon>
        <taxon>Spermatophyta</taxon>
        <taxon>Magnoliopsida</taxon>
        <taxon>eudicotyledons</taxon>
        <taxon>Gunneridae</taxon>
        <taxon>Pentapetalae</taxon>
        <taxon>rosids</taxon>
        <taxon>fabids</taxon>
        <taxon>Malpighiales</taxon>
        <taxon>Rhizophoraceae</taxon>
        <taxon>Rhizophora</taxon>
    </lineage>
</organism>
<reference evidence="1" key="1">
    <citation type="submission" date="2018-02" db="EMBL/GenBank/DDBJ databases">
        <title>Rhizophora mucronata_Transcriptome.</title>
        <authorList>
            <person name="Meera S.P."/>
            <person name="Sreeshan A."/>
            <person name="Augustine A."/>
        </authorList>
    </citation>
    <scope>NUCLEOTIDE SEQUENCE</scope>
    <source>
        <tissue evidence="1">Leaf</tissue>
    </source>
</reference>
<dbReference type="AlphaFoldDB" id="A0A2P2NWX9"/>
<evidence type="ECO:0000313" key="1">
    <source>
        <dbReference type="EMBL" id="MBX47027.1"/>
    </source>
</evidence>
<sequence>MAMITPKAKHIFTMNFSSNKES</sequence>